<proteinExistence type="predicted"/>
<accession>A0A1V0FYD2</accession>
<sequence length="310" mass="33371">MSTGTLLTTVLGGNSNDPKTCAFKAKTQPASHAVCTADHTADPKIKAAARVPKSLKKLKVVSDASFDTIEITGTAVHIEALATSETQNNNGWCDADKAPSSRTSNNGLGVIHVTTTLIDTSLKTHNIGKAGKVNEPFQESTDEEYVTKSRKVTAKSLATAICTMRASTVATVVSYLDRAIKNLLDNAETQKIAEQILHGNIKKDGVTDHKKAAVKKLFGFEEGSIREKIITPLTEKQINYKVNDEISKKTVTAAATDADGHIALAACYGQLHRDTLNKQAAPTTTVSVGKCKPNADKKMQRGFRLQLQRR</sequence>
<dbReference type="EMBL" id="KY404597">
    <property type="protein sequence ID" value="ARB50848.1"/>
    <property type="molecule type" value="Genomic_DNA"/>
</dbReference>
<name>A0A1V0FYD2_9TRYP</name>
<organism evidence="1">
    <name type="scientific">Trypanosoma brucei</name>
    <dbReference type="NCBI Taxonomy" id="5691"/>
    <lineage>
        <taxon>Eukaryota</taxon>
        <taxon>Discoba</taxon>
        <taxon>Euglenozoa</taxon>
        <taxon>Kinetoplastea</taxon>
        <taxon>Metakinetoplastina</taxon>
        <taxon>Trypanosomatida</taxon>
        <taxon>Trypanosomatidae</taxon>
        <taxon>Trypanosoma</taxon>
    </lineage>
</organism>
<dbReference type="VEuPathDB" id="TriTrypDB:Tb427_000384500"/>
<dbReference type="AlphaFoldDB" id="A0A1V0FYD2"/>
<evidence type="ECO:0000313" key="1">
    <source>
        <dbReference type="EMBL" id="ARB50848.1"/>
    </source>
</evidence>
<protein>
    <submittedName>
        <fullName evidence="1">Variant surface glycoprotein</fullName>
    </submittedName>
</protein>
<dbReference type="VEuPathDB" id="TriTrypDB:Tb927.11.18530"/>
<reference evidence="1" key="1">
    <citation type="submission" date="2016-12" db="EMBL/GenBank/DDBJ databases">
        <title>Extending the VSGnome of Trypanosoma brucei strain TREU927.</title>
        <authorList>
            <person name="Cross G.A."/>
        </authorList>
    </citation>
    <scope>NUCLEOTIDE SEQUENCE</scope>
    <source>
        <strain evidence="1">Tb927.99.1678</strain>
    </source>
</reference>